<accession>A0ABR2GCB4</accession>
<reference evidence="1 2" key="1">
    <citation type="journal article" date="2024" name="G3 (Bethesda)">
        <title>Genome assembly of Hibiscus sabdariffa L. provides insights into metabolisms of medicinal natural products.</title>
        <authorList>
            <person name="Kim T."/>
        </authorList>
    </citation>
    <scope>NUCLEOTIDE SEQUENCE [LARGE SCALE GENOMIC DNA]</scope>
    <source>
        <strain evidence="1">TK-2024</strain>
        <tissue evidence="1">Old leaves</tissue>
    </source>
</reference>
<gene>
    <name evidence="1" type="ORF">V6N12_050405</name>
</gene>
<dbReference type="Proteomes" id="UP001472677">
    <property type="component" value="Unassembled WGS sequence"/>
</dbReference>
<evidence type="ECO:0000313" key="1">
    <source>
        <dbReference type="EMBL" id="KAK8600552.1"/>
    </source>
</evidence>
<protein>
    <submittedName>
        <fullName evidence="1">Uncharacterized protein</fullName>
    </submittedName>
</protein>
<proteinExistence type="predicted"/>
<keyword evidence="2" id="KW-1185">Reference proteome</keyword>
<dbReference type="EMBL" id="JBBPBM010000001">
    <property type="protein sequence ID" value="KAK8600552.1"/>
    <property type="molecule type" value="Genomic_DNA"/>
</dbReference>
<organism evidence="1 2">
    <name type="scientific">Hibiscus sabdariffa</name>
    <name type="common">roselle</name>
    <dbReference type="NCBI Taxonomy" id="183260"/>
    <lineage>
        <taxon>Eukaryota</taxon>
        <taxon>Viridiplantae</taxon>
        <taxon>Streptophyta</taxon>
        <taxon>Embryophyta</taxon>
        <taxon>Tracheophyta</taxon>
        <taxon>Spermatophyta</taxon>
        <taxon>Magnoliopsida</taxon>
        <taxon>eudicotyledons</taxon>
        <taxon>Gunneridae</taxon>
        <taxon>Pentapetalae</taxon>
        <taxon>rosids</taxon>
        <taxon>malvids</taxon>
        <taxon>Malvales</taxon>
        <taxon>Malvaceae</taxon>
        <taxon>Malvoideae</taxon>
        <taxon>Hibiscus</taxon>
    </lineage>
</organism>
<sequence length="85" mass="9265">MDSVAGQGVSSIGVKNLEFFSPYRLESDVISRGPKELAQPGNDNNGFYDPWMVANSQCKMEKGWMAAGKVDAIETMGTSSRFDVL</sequence>
<comment type="caution">
    <text evidence="1">The sequence shown here is derived from an EMBL/GenBank/DDBJ whole genome shotgun (WGS) entry which is preliminary data.</text>
</comment>
<evidence type="ECO:0000313" key="2">
    <source>
        <dbReference type="Proteomes" id="UP001472677"/>
    </source>
</evidence>
<name>A0ABR2GCB4_9ROSI</name>